<keyword evidence="9" id="KW-1185">Reference proteome</keyword>
<dbReference type="EMBL" id="QRQO01000068">
    <property type="protein sequence ID" value="RHN07549.1"/>
    <property type="molecule type" value="Genomic_DNA"/>
</dbReference>
<dbReference type="EMBL" id="QSID01000021">
    <property type="protein sequence ID" value="RHC60408.1"/>
    <property type="molecule type" value="Genomic_DNA"/>
</dbReference>
<dbReference type="InterPro" id="IPR025427">
    <property type="entry name" value="DUF4160"/>
</dbReference>
<dbReference type="RefSeq" id="WP_117982583.1">
    <property type="nucleotide sequence ID" value="NZ_CABJFJ010000021.1"/>
</dbReference>
<accession>A0A374NML1</accession>
<dbReference type="EMBL" id="QRNJ01000046">
    <property type="protein sequence ID" value="RHK37353.1"/>
    <property type="molecule type" value="Genomic_DNA"/>
</dbReference>
<dbReference type="Proteomes" id="UP000262524">
    <property type="component" value="Unassembled WGS sequence"/>
</dbReference>
<evidence type="ECO:0000313" key="1">
    <source>
        <dbReference type="EMBL" id="RGI87661.1"/>
    </source>
</evidence>
<name>A0A374NML1_9FIRM</name>
<dbReference type="Proteomes" id="UP000283700">
    <property type="component" value="Unassembled WGS sequence"/>
</dbReference>
<evidence type="ECO:0000313" key="8">
    <source>
        <dbReference type="Proteomes" id="UP000283700"/>
    </source>
</evidence>
<reference evidence="6 7" key="1">
    <citation type="submission" date="2018-08" db="EMBL/GenBank/DDBJ databases">
        <title>A genome reference for cultivated species of the human gut microbiota.</title>
        <authorList>
            <person name="Zou Y."/>
            <person name="Xue W."/>
            <person name="Luo G."/>
        </authorList>
    </citation>
    <scope>NUCLEOTIDE SEQUENCE [LARGE SCALE GENOMIC DNA]</scope>
    <source>
        <strain evidence="5 8">AF31-17AC</strain>
        <strain evidence="4 7">AF45-14BH</strain>
        <strain evidence="3 9">AM34-3LB</strain>
        <strain evidence="2 10">AM48-23BH</strain>
        <strain evidence="1 6">TM10-1AC</strain>
    </source>
</reference>
<evidence type="ECO:0000313" key="2">
    <source>
        <dbReference type="EMBL" id="RGZ82442.1"/>
    </source>
</evidence>
<evidence type="ECO:0000313" key="4">
    <source>
        <dbReference type="EMBL" id="RHK37353.1"/>
    </source>
</evidence>
<evidence type="ECO:0000313" key="6">
    <source>
        <dbReference type="Proteomes" id="UP000262524"/>
    </source>
</evidence>
<dbReference type="Proteomes" id="UP000284621">
    <property type="component" value="Unassembled WGS sequence"/>
</dbReference>
<dbReference type="Proteomes" id="UP000283497">
    <property type="component" value="Unassembled WGS sequence"/>
</dbReference>
<proteinExistence type="predicted"/>
<dbReference type="Pfam" id="PF13711">
    <property type="entry name" value="DUF4160"/>
    <property type="match status" value="1"/>
</dbReference>
<comment type="caution">
    <text evidence="1">The sequence shown here is derived from an EMBL/GenBank/DDBJ whole genome shotgun (WGS) entry which is preliminary data.</text>
</comment>
<dbReference type="EMBL" id="QSOE01000043">
    <property type="protein sequence ID" value="RGI87661.1"/>
    <property type="molecule type" value="Genomic_DNA"/>
</dbReference>
<gene>
    <name evidence="4" type="ORF">DW068_11585</name>
    <name evidence="3" type="ORF">DW833_14360</name>
    <name evidence="2" type="ORF">DW972_08580</name>
    <name evidence="5" type="ORF">DWZ29_15275</name>
    <name evidence="1" type="ORF">DXD91_08010</name>
</gene>
<evidence type="ECO:0000313" key="9">
    <source>
        <dbReference type="Proteomes" id="UP000284621"/>
    </source>
</evidence>
<protein>
    <submittedName>
        <fullName evidence="1">DUF4160 domain-containing protein</fullName>
    </submittedName>
</protein>
<evidence type="ECO:0000313" key="3">
    <source>
        <dbReference type="EMBL" id="RHC60408.1"/>
    </source>
</evidence>
<dbReference type="Proteomes" id="UP000286561">
    <property type="component" value="Unassembled WGS sequence"/>
</dbReference>
<evidence type="ECO:0000313" key="10">
    <source>
        <dbReference type="Proteomes" id="UP000286561"/>
    </source>
</evidence>
<organism evidence="1 6">
    <name type="scientific">Anaerobutyricum hallii</name>
    <dbReference type="NCBI Taxonomy" id="39488"/>
    <lineage>
        <taxon>Bacteria</taxon>
        <taxon>Bacillati</taxon>
        <taxon>Bacillota</taxon>
        <taxon>Clostridia</taxon>
        <taxon>Lachnospirales</taxon>
        <taxon>Lachnospiraceae</taxon>
        <taxon>Anaerobutyricum</taxon>
    </lineage>
</organism>
<sequence length="93" mass="11189">MPKYYQNKICGYYLYFTSFCTVECMHVHASNRKLTEEGSAKFFVKEDGSTILQKRGILNDREISKIQEYIKRHYKEMYIKWAEYSKNGFYQGN</sequence>
<evidence type="ECO:0000313" key="7">
    <source>
        <dbReference type="Proteomes" id="UP000283497"/>
    </source>
</evidence>
<dbReference type="EMBL" id="QSEP01000048">
    <property type="protein sequence ID" value="RGZ82442.1"/>
    <property type="molecule type" value="Genomic_DNA"/>
</dbReference>
<evidence type="ECO:0000313" key="5">
    <source>
        <dbReference type="EMBL" id="RHN07549.1"/>
    </source>
</evidence>
<dbReference type="AlphaFoldDB" id="A0A374NML1"/>